<keyword evidence="5" id="KW-0067">ATP-binding</keyword>
<dbReference type="InterPro" id="IPR037051">
    <property type="entry name" value="4-carb_acid_sugar_kinase_N_sf"/>
</dbReference>
<dbReference type="Pfam" id="PF07005">
    <property type="entry name" value="SBD_N"/>
    <property type="match status" value="1"/>
</dbReference>
<comment type="similarity">
    <text evidence="1">Belongs to the four-carbon acid sugar kinase family.</text>
</comment>
<comment type="caution">
    <text evidence="10">The sequence shown here is derived from an EMBL/GenBank/DDBJ whole genome shotgun (WGS) entry which is preliminary data.</text>
</comment>
<dbReference type="NCBIfam" id="NF047819">
    <property type="entry name" value="ThrnKinDtnkGamma"/>
    <property type="match status" value="1"/>
</dbReference>
<dbReference type="GO" id="GO:0005524">
    <property type="term" value="F:ATP binding"/>
    <property type="evidence" value="ECO:0007669"/>
    <property type="project" value="UniProtKB-KW"/>
</dbReference>
<evidence type="ECO:0000256" key="3">
    <source>
        <dbReference type="ARBA" id="ARBA00022741"/>
    </source>
</evidence>
<evidence type="ECO:0000256" key="6">
    <source>
        <dbReference type="ARBA" id="ARBA00023277"/>
    </source>
</evidence>
<protein>
    <submittedName>
        <fullName evidence="10">D-threonate kinase</fullName>
    </submittedName>
</protein>
<sequence length="425" mass="45156">MKMIVIADDFTGSNDTGVQLAKKGARTEVMLSASQKPSRRADVLVINTESRAMPADQAASAVYAALSPWCETSPAPLVYKKIDSTFRGNIGAEVTAAMRASQRKLAVIAAAIPAAGRTTLEGKCLVNGVPLLETEFASDPKTPIVSSRIAEIVALQSEIPVYEVFLQDVRRGGLSALLTAYAAEGEGIIVVDAVEERDLTLIAQAACEQPSMPLLVGAAGLANALPVELFMQDRQRLPVLVVAGSMSEATRRQVDNALCRGRAEVVDIDAARMVSDSAEQEIASVVEQACALLSQHRHTILRTSRRAEDRQLIDALCEKSAMSRQQLGERLSQRLGVVTLNIIEQARIGGLFLTGGDIATAVAVAGALGAEGYRIQSEVAPCIPCGTFVNSEIDDLPVITKAGGFGSDSTLCDALYYIEEMYCGD</sequence>
<keyword evidence="6" id="KW-0119">Carbohydrate metabolism</keyword>
<evidence type="ECO:0000256" key="2">
    <source>
        <dbReference type="ARBA" id="ARBA00022679"/>
    </source>
</evidence>
<dbReference type="Pfam" id="PF17042">
    <property type="entry name" value="NBD_C"/>
    <property type="match status" value="1"/>
</dbReference>
<reference evidence="10" key="1">
    <citation type="journal article" date="2018" name="Genome Biol.">
        <title>SKESA: strategic k-mer extension for scrupulous assemblies.</title>
        <authorList>
            <person name="Souvorov A."/>
            <person name="Agarwala R."/>
            <person name="Lipman D.J."/>
        </authorList>
    </citation>
    <scope>NUCLEOTIDE SEQUENCE</scope>
    <source>
        <strain evidence="10">MA.JE_S09-001261</strain>
        <strain evidence="9">MA.JE_S09-001262</strain>
    </source>
</reference>
<keyword evidence="2" id="KW-0808">Transferase</keyword>
<dbReference type="AlphaFoldDB" id="A0A763LDW4"/>
<dbReference type="Gene3D" id="3.40.50.10840">
    <property type="entry name" value="Putative sugar-binding, N-terminal domain"/>
    <property type="match status" value="1"/>
</dbReference>
<gene>
    <name evidence="10" type="ORF">G8474_002549</name>
    <name evidence="9" type="ORF">G8480_002374</name>
</gene>
<evidence type="ECO:0000256" key="1">
    <source>
        <dbReference type="ARBA" id="ARBA00005715"/>
    </source>
</evidence>
<dbReference type="InterPro" id="IPR031475">
    <property type="entry name" value="NBD_C"/>
</dbReference>
<dbReference type="GO" id="GO:0016301">
    <property type="term" value="F:kinase activity"/>
    <property type="evidence" value="ECO:0007669"/>
    <property type="project" value="UniProtKB-KW"/>
</dbReference>
<evidence type="ECO:0000256" key="5">
    <source>
        <dbReference type="ARBA" id="ARBA00022840"/>
    </source>
</evidence>
<evidence type="ECO:0000256" key="4">
    <source>
        <dbReference type="ARBA" id="ARBA00022777"/>
    </source>
</evidence>
<name>A0A763LDW4_SALER</name>
<dbReference type="InterPro" id="IPR010737">
    <property type="entry name" value="4-carb_acid_sugar_kinase_N"/>
</dbReference>
<proteinExistence type="inferred from homology"/>
<evidence type="ECO:0000313" key="10">
    <source>
        <dbReference type="EMBL" id="HAG4376093.1"/>
    </source>
</evidence>
<keyword evidence="4 10" id="KW-0418">Kinase</keyword>
<dbReference type="InterPro" id="IPR042213">
    <property type="entry name" value="NBD_C_sf"/>
</dbReference>
<reference evidence="10" key="2">
    <citation type="submission" date="2020-02" db="EMBL/GenBank/DDBJ databases">
        <authorList>
            <consortium name="NCBI Pathogen Detection Project"/>
        </authorList>
    </citation>
    <scope>NUCLEOTIDE SEQUENCE</scope>
    <source>
        <strain evidence="10">MA.JE_S09-001261</strain>
        <strain evidence="9">MA.JE_S09-001262</strain>
    </source>
</reference>
<dbReference type="SUPFAM" id="SSF142764">
    <property type="entry name" value="YgbK-like"/>
    <property type="match status" value="1"/>
</dbReference>
<evidence type="ECO:0000259" key="8">
    <source>
        <dbReference type="Pfam" id="PF17042"/>
    </source>
</evidence>
<accession>A0A763LDW4</accession>
<keyword evidence="3" id="KW-0547">Nucleotide-binding</keyword>
<feature type="domain" description="Four-carbon acid sugar kinase N-terminal" evidence="7">
    <location>
        <begin position="3"/>
        <end position="225"/>
    </location>
</feature>
<feature type="domain" description="Four-carbon acid sugar kinase nucleotide binding" evidence="8">
    <location>
        <begin position="240"/>
        <end position="411"/>
    </location>
</feature>
<evidence type="ECO:0000313" key="9">
    <source>
        <dbReference type="EMBL" id="HAG4280480.1"/>
    </source>
</evidence>
<organism evidence="10">
    <name type="scientific">Salmonella enterica</name>
    <name type="common">Salmonella choleraesuis</name>
    <dbReference type="NCBI Taxonomy" id="28901"/>
    <lineage>
        <taxon>Bacteria</taxon>
        <taxon>Pseudomonadati</taxon>
        <taxon>Pseudomonadota</taxon>
        <taxon>Gammaproteobacteria</taxon>
        <taxon>Enterobacterales</taxon>
        <taxon>Enterobacteriaceae</taxon>
        <taxon>Salmonella</taxon>
    </lineage>
</organism>
<dbReference type="Gene3D" id="3.40.980.20">
    <property type="entry name" value="Four-carbon acid sugar kinase, nucleotide binding domain"/>
    <property type="match status" value="1"/>
</dbReference>
<dbReference type="EMBL" id="DAAYIQ010000007">
    <property type="protein sequence ID" value="HAG4376093.1"/>
    <property type="molecule type" value="Genomic_DNA"/>
</dbReference>
<dbReference type="EMBL" id="DAAYHY010000007">
    <property type="protein sequence ID" value="HAG4280480.1"/>
    <property type="molecule type" value="Genomic_DNA"/>
</dbReference>
<evidence type="ECO:0000259" key="7">
    <source>
        <dbReference type="Pfam" id="PF07005"/>
    </source>
</evidence>